<keyword evidence="9" id="KW-1185">Reference proteome</keyword>
<dbReference type="PANTHER" id="PTHR43085:SF1">
    <property type="entry name" value="PSEUDOURIDINE KINASE-RELATED"/>
    <property type="match status" value="1"/>
</dbReference>
<proteinExistence type="inferred from homology"/>
<dbReference type="PROSITE" id="PS00584">
    <property type="entry name" value="PFKB_KINASES_2"/>
    <property type="match status" value="1"/>
</dbReference>
<dbReference type="PRINTS" id="PR00990">
    <property type="entry name" value="RIBOKINASE"/>
</dbReference>
<dbReference type="AlphaFoldDB" id="A0A4R8ZVD0"/>
<dbReference type="SUPFAM" id="SSF53613">
    <property type="entry name" value="Ribokinase-like"/>
    <property type="match status" value="1"/>
</dbReference>
<reference evidence="8 9" key="1">
    <citation type="submission" date="2019-03" db="EMBL/GenBank/DDBJ databases">
        <title>Genomics of glacier-inhabiting Cryobacterium strains.</title>
        <authorList>
            <person name="Liu Q."/>
            <person name="Xin Y.-H."/>
        </authorList>
    </citation>
    <scope>NUCLEOTIDE SEQUENCE [LARGE SCALE GENOMIC DNA]</scope>
    <source>
        <strain evidence="8 9">Hh14</strain>
    </source>
</reference>
<dbReference type="OrthoDB" id="9808601at2"/>
<sequence length="304" mass="32254">MALMSSNTEGPLQHARSMALGIGGAESNVAIALARLGTPITWIGRVGDDSLGDLVLREIRAEGVQVIGIRDPEAPTGMMVKERRTHSETRVWYYRRGNAGSRLTADDIDPALIQNASLLHLTGITPALSASAAEATFEALRIAKAAGVTVSFDLNFRGKLWSREQARQVYRRILPDVDLVFAGDDEASIAVGEADAPITLAHRLIDAGAGQSVVKLGEHGAVAVVDGVEYQRDAIRIRPTDTVGAGDGFVAGYLADYLLGADVPTRLTTAVSVGAYACLVPGDWEGMPRRSELAGLTAREPVSR</sequence>
<dbReference type="InterPro" id="IPR011611">
    <property type="entry name" value="PfkB_dom"/>
</dbReference>
<dbReference type="InterPro" id="IPR002173">
    <property type="entry name" value="Carboh/pur_kinase_PfkB_CS"/>
</dbReference>
<keyword evidence="5" id="KW-0067">ATP-binding</keyword>
<evidence type="ECO:0000313" key="9">
    <source>
        <dbReference type="Proteomes" id="UP000297447"/>
    </source>
</evidence>
<organism evidence="8 9">
    <name type="scientific">Cryobacterium frigoriphilum</name>
    <dbReference type="NCBI Taxonomy" id="1259150"/>
    <lineage>
        <taxon>Bacteria</taxon>
        <taxon>Bacillati</taxon>
        <taxon>Actinomycetota</taxon>
        <taxon>Actinomycetes</taxon>
        <taxon>Micrococcales</taxon>
        <taxon>Microbacteriaceae</taxon>
        <taxon>Cryobacterium</taxon>
    </lineage>
</organism>
<dbReference type="InterPro" id="IPR002139">
    <property type="entry name" value="Ribo/fructo_kinase"/>
</dbReference>
<keyword evidence="3" id="KW-0547">Nucleotide-binding</keyword>
<dbReference type="GO" id="GO:0006000">
    <property type="term" value="P:fructose metabolic process"/>
    <property type="evidence" value="ECO:0007669"/>
    <property type="project" value="UniProtKB-ARBA"/>
</dbReference>
<evidence type="ECO:0000259" key="7">
    <source>
        <dbReference type="Pfam" id="PF00294"/>
    </source>
</evidence>
<dbReference type="InterPro" id="IPR050306">
    <property type="entry name" value="PfkB_Carbo_kinase"/>
</dbReference>
<dbReference type="GO" id="GO:0008865">
    <property type="term" value="F:fructokinase activity"/>
    <property type="evidence" value="ECO:0007669"/>
    <property type="project" value="UniProtKB-ARBA"/>
</dbReference>
<dbReference type="Pfam" id="PF00294">
    <property type="entry name" value="PfkB"/>
    <property type="match status" value="1"/>
</dbReference>
<dbReference type="CDD" id="cd01166">
    <property type="entry name" value="KdgK"/>
    <property type="match status" value="1"/>
</dbReference>
<dbReference type="GO" id="GO:0005524">
    <property type="term" value="F:ATP binding"/>
    <property type="evidence" value="ECO:0007669"/>
    <property type="project" value="UniProtKB-KW"/>
</dbReference>
<evidence type="ECO:0000313" key="8">
    <source>
        <dbReference type="EMBL" id="TFD47006.1"/>
    </source>
</evidence>
<dbReference type="Proteomes" id="UP000297447">
    <property type="component" value="Unassembled WGS sequence"/>
</dbReference>
<keyword evidence="4 6" id="KW-0418">Kinase</keyword>
<evidence type="ECO:0000256" key="1">
    <source>
        <dbReference type="ARBA" id="ARBA00010688"/>
    </source>
</evidence>
<keyword evidence="2 6" id="KW-0808">Transferase</keyword>
<dbReference type="Gene3D" id="3.40.1190.20">
    <property type="match status" value="1"/>
</dbReference>
<accession>A0A4R8ZVD0</accession>
<dbReference type="EMBL" id="SOHE01000069">
    <property type="protein sequence ID" value="TFD47006.1"/>
    <property type="molecule type" value="Genomic_DNA"/>
</dbReference>
<evidence type="ECO:0000256" key="2">
    <source>
        <dbReference type="ARBA" id="ARBA00022679"/>
    </source>
</evidence>
<evidence type="ECO:0000256" key="4">
    <source>
        <dbReference type="ARBA" id="ARBA00022777"/>
    </source>
</evidence>
<comment type="caution">
    <text evidence="8">The sequence shown here is derived from an EMBL/GenBank/DDBJ whole genome shotgun (WGS) entry which is preliminary data.</text>
</comment>
<dbReference type="InterPro" id="IPR029056">
    <property type="entry name" value="Ribokinase-like"/>
</dbReference>
<feature type="domain" description="Carbohydrate kinase PfkB" evidence="7">
    <location>
        <begin position="9"/>
        <end position="286"/>
    </location>
</feature>
<comment type="similarity">
    <text evidence="1 6">Belongs to the carbohydrate kinase PfkB family.</text>
</comment>
<evidence type="ECO:0000256" key="3">
    <source>
        <dbReference type="ARBA" id="ARBA00022741"/>
    </source>
</evidence>
<dbReference type="PANTHER" id="PTHR43085">
    <property type="entry name" value="HEXOKINASE FAMILY MEMBER"/>
    <property type="match status" value="1"/>
</dbReference>
<evidence type="ECO:0000256" key="5">
    <source>
        <dbReference type="ARBA" id="ARBA00022840"/>
    </source>
</evidence>
<protein>
    <submittedName>
        <fullName evidence="8">Sugar kinase</fullName>
    </submittedName>
</protein>
<evidence type="ECO:0000256" key="6">
    <source>
        <dbReference type="RuleBase" id="RU003704"/>
    </source>
</evidence>
<gene>
    <name evidence="8" type="ORF">E3T55_15985</name>
</gene>
<name>A0A4R8ZVD0_9MICO</name>